<dbReference type="InterPro" id="IPR051315">
    <property type="entry name" value="Bact_Chemotaxis_CheA"/>
</dbReference>
<evidence type="ECO:0000256" key="10">
    <source>
        <dbReference type="PROSITE-ProRule" id="PRU00169"/>
    </source>
</evidence>
<dbReference type="Pfam" id="PF02518">
    <property type="entry name" value="HATPase_c"/>
    <property type="match status" value="1"/>
</dbReference>
<evidence type="ECO:0000313" key="15">
    <source>
        <dbReference type="EMBL" id="OQW85942.1"/>
    </source>
</evidence>
<dbReference type="PROSITE" id="PS50110">
    <property type="entry name" value="RESPONSE_REGULATORY"/>
    <property type="match status" value="1"/>
</dbReference>
<keyword evidence="6" id="KW-0418">Kinase</keyword>
<dbReference type="GO" id="GO:0005737">
    <property type="term" value="C:cytoplasm"/>
    <property type="evidence" value="ECO:0007669"/>
    <property type="project" value="InterPro"/>
</dbReference>
<feature type="domain" description="Response regulatory" evidence="12">
    <location>
        <begin position="624"/>
        <end position="740"/>
    </location>
</feature>
<dbReference type="SMART" id="SM00260">
    <property type="entry name" value="CheW"/>
    <property type="match status" value="1"/>
</dbReference>
<dbReference type="FunFam" id="3.30.565.10:FF:000016">
    <property type="entry name" value="Chemotaxis protein CheA, putative"/>
    <property type="match status" value="1"/>
</dbReference>
<dbReference type="InterPro" id="IPR036890">
    <property type="entry name" value="HATPase_C_sf"/>
</dbReference>
<dbReference type="SUPFAM" id="SSF52172">
    <property type="entry name" value="CheY-like"/>
    <property type="match status" value="1"/>
</dbReference>
<evidence type="ECO:0000259" key="14">
    <source>
        <dbReference type="PROSITE" id="PS50894"/>
    </source>
</evidence>
<evidence type="ECO:0000259" key="13">
    <source>
        <dbReference type="PROSITE" id="PS50851"/>
    </source>
</evidence>
<accession>A0A1W9KP39</accession>
<evidence type="ECO:0000256" key="3">
    <source>
        <dbReference type="ARBA" id="ARBA00021495"/>
    </source>
</evidence>
<dbReference type="SUPFAM" id="SSF50341">
    <property type="entry name" value="CheW-like"/>
    <property type="match status" value="1"/>
</dbReference>
<comment type="function">
    <text evidence="8">Involved in the transmission of sensory signals from the chemoreceptors to the flagellar motors. CheA is autophosphorylated; it can transfer its phosphate group to either CheB or CheY.</text>
</comment>
<evidence type="ECO:0000256" key="5">
    <source>
        <dbReference type="ARBA" id="ARBA00022679"/>
    </source>
</evidence>
<name>A0A1W9KP39_9BURK</name>
<dbReference type="SMART" id="SM00448">
    <property type="entry name" value="REC"/>
    <property type="match status" value="1"/>
</dbReference>
<evidence type="ECO:0000259" key="11">
    <source>
        <dbReference type="PROSITE" id="PS50109"/>
    </source>
</evidence>
<evidence type="ECO:0000256" key="7">
    <source>
        <dbReference type="ARBA" id="ARBA00023012"/>
    </source>
</evidence>
<organism evidence="15 16">
    <name type="scientific">Rhodoferax ferrireducens</name>
    <dbReference type="NCBI Taxonomy" id="192843"/>
    <lineage>
        <taxon>Bacteria</taxon>
        <taxon>Pseudomonadati</taxon>
        <taxon>Pseudomonadota</taxon>
        <taxon>Betaproteobacteria</taxon>
        <taxon>Burkholderiales</taxon>
        <taxon>Comamonadaceae</taxon>
        <taxon>Rhodoferax</taxon>
    </lineage>
</organism>
<dbReference type="InterPro" id="IPR004105">
    <property type="entry name" value="CheA-like_dim"/>
</dbReference>
<dbReference type="InterPro" id="IPR037006">
    <property type="entry name" value="CheA-like_homodim_sf"/>
</dbReference>
<dbReference type="Pfam" id="PF01627">
    <property type="entry name" value="Hpt"/>
    <property type="match status" value="1"/>
</dbReference>
<evidence type="ECO:0000313" key="16">
    <source>
        <dbReference type="Proteomes" id="UP000192505"/>
    </source>
</evidence>
<feature type="modified residue" description="Phosphohistidine" evidence="9">
    <location>
        <position position="47"/>
    </location>
</feature>
<dbReference type="InterPro" id="IPR011006">
    <property type="entry name" value="CheY-like_superfamily"/>
</dbReference>
<dbReference type="PRINTS" id="PR00344">
    <property type="entry name" value="BCTRLSENSOR"/>
</dbReference>
<dbReference type="Proteomes" id="UP000192505">
    <property type="component" value="Unassembled WGS sequence"/>
</dbReference>
<dbReference type="Gene3D" id="1.10.287.560">
    <property type="entry name" value="Histidine kinase CheA-like, homodimeric domain"/>
    <property type="match status" value="1"/>
</dbReference>
<dbReference type="EMBL" id="MTEI01000028">
    <property type="protein sequence ID" value="OQW85942.1"/>
    <property type="molecule type" value="Genomic_DNA"/>
</dbReference>
<dbReference type="EC" id="2.7.13.3" evidence="2"/>
<dbReference type="AlphaFoldDB" id="A0A1W9KP39"/>
<keyword evidence="4 10" id="KW-0597">Phosphoprotein</keyword>
<dbReference type="InterPro" id="IPR005467">
    <property type="entry name" value="His_kinase_dom"/>
</dbReference>
<dbReference type="Gene3D" id="3.40.50.2300">
    <property type="match status" value="1"/>
</dbReference>
<dbReference type="CDD" id="cd00088">
    <property type="entry name" value="HPT"/>
    <property type="match status" value="1"/>
</dbReference>
<dbReference type="PROSITE" id="PS50109">
    <property type="entry name" value="HIS_KIN"/>
    <property type="match status" value="1"/>
</dbReference>
<protein>
    <recommendedName>
        <fullName evidence="3">Chemotaxis protein CheA</fullName>
        <ecNumber evidence="2">2.7.13.3</ecNumber>
    </recommendedName>
</protein>
<dbReference type="InterPro" id="IPR004358">
    <property type="entry name" value="Sig_transdc_His_kin-like_C"/>
</dbReference>
<evidence type="ECO:0000256" key="4">
    <source>
        <dbReference type="ARBA" id="ARBA00022553"/>
    </source>
</evidence>
<dbReference type="Gene3D" id="1.20.120.160">
    <property type="entry name" value="HPT domain"/>
    <property type="match status" value="1"/>
</dbReference>
<dbReference type="GO" id="GO:0006935">
    <property type="term" value="P:chemotaxis"/>
    <property type="evidence" value="ECO:0007669"/>
    <property type="project" value="InterPro"/>
</dbReference>
<dbReference type="SUPFAM" id="SSF47226">
    <property type="entry name" value="Histidine-containing phosphotransfer domain, HPT domain"/>
    <property type="match status" value="1"/>
</dbReference>
<dbReference type="PROSITE" id="PS50894">
    <property type="entry name" value="HPT"/>
    <property type="match status" value="1"/>
</dbReference>
<gene>
    <name evidence="15" type="ORF">BWK72_19725</name>
</gene>
<reference evidence="15 16" key="1">
    <citation type="submission" date="2017-01" db="EMBL/GenBank/DDBJ databases">
        <title>Novel large sulfur bacteria in the metagenomes of groundwater-fed chemosynthetic microbial mats in the Lake Huron basin.</title>
        <authorList>
            <person name="Sharrar A.M."/>
            <person name="Flood B.E."/>
            <person name="Bailey J.V."/>
            <person name="Jones D.S."/>
            <person name="Biddanda B."/>
            <person name="Ruberg S.A."/>
            <person name="Marcus D.N."/>
            <person name="Dick G.J."/>
        </authorList>
    </citation>
    <scope>NUCLEOTIDE SEQUENCE [LARGE SCALE GENOMIC DNA]</scope>
    <source>
        <strain evidence="15">A7</strain>
    </source>
</reference>
<evidence type="ECO:0000256" key="8">
    <source>
        <dbReference type="ARBA" id="ARBA00035100"/>
    </source>
</evidence>
<dbReference type="InterPro" id="IPR002545">
    <property type="entry name" value="CheW-lke_dom"/>
</dbReference>
<evidence type="ECO:0000256" key="1">
    <source>
        <dbReference type="ARBA" id="ARBA00000085"/>
    </source>
</evidence>
<evidence type="ECO:0000256" key="9">
    <source>
        <dbReference type="PROSITE-ProRule" id="PRU00110"/>
    </source>
</evidence>
<evidence type="ECO:0000256" key="6">
    <source>
        <dbReference type="ARBA" id="ARBA00022777"/>
    </source>
</evidence>
<evidence type="ECO:0000259" key="12">
    <source>
        <dbReference type="PROSITE" id="PS50110"/>
    </source>
</evidence>
<keyword evidence="7" id="KW-0902">Two-component regulatory system</keyword>
<dbReference type="PROSITE" id="PS50851">
    <property type="entry name" value="CHEW"/>
    <property type="match status" value="1"/>
</dbReference>
<dbReference type="PANTHER" id="PTHR43395:SF1">
    <property type="entry name" value="CHEMOTAXIS PROTEIN CHEA"/>
    <property type="match status" value="1"/>
</dbReference>
<dbReference type="InterPro" id="IPR001789">
    <property type="entry name" value="Sig_transdc_resp-reg_receiver"/>
</dbReference>
<dbReference type="SMART" id="SM00387">
    <property type="entry name" value="HATPase_c"/>
    <property type="match status" value="1"/>
</dbReference>
<dbReference type="InterPro" id="IPR003594">
    <property type="entry name" value="HATPase_dom"/>
</dbReference>
<feature type="modified residue" description="4-aspartylphosphate" evidence="10">
    <location>
        <position position="673"/>
    </location>
</feature>
<proteinExistence type="predicted"/>
<dbReference type="InterPro" id="IPR008207">
    <property type="entry name" value="Sig_transdc_His_kin_Hpt_dom"/>
</dbReference>
<sequence>MIEDQELHKLFEAESAEHLARLDDGLLRLEKTPTDPALLEEVFRESHSLKGAARMLGLGRIESAAHGLESIFNAARKGETPLMPEVIEHMNVALVDLRRHVQEALSNAECGMRIAECGMRNAELAASPQPDIPQSAIPIPQSNPPHSEFSIPNSATPFRIDTVRVETRKLDDLLTQVGELSVIQGRAQHRLTLMEELLEQWTVLERGRRKGGGDCGLRNADCGMKTSAHSAPPLPQSAFALPQSTFGGLLKQARNALFDDSARLEATVHLLEEQVRSIRLLPLSTVFALFPRMLRDLAKEQGKEVELLIEGGDISVDKRILEEMKDPLMHLIRNAIDHGIEAPAERERLGKPRSATVRLSAMRENANVQLTVQDDGRGLDTAAIRQEAKKRGLHDEATLAAMTPAQLQQLIFMPGFTTSTFVTELSGRGVGLDVVRVNVERMKGSVHLESATGQGLTVKLQLPLSVAATQILLASAGGGLYGLPVESIHTSRRVREADIFTLEGHLAILLDGQPVMAARLADLLELPVGKGAAVPDILACIVIQVGDERLGLLADDLLAEEEVVPKPLGPPLRRVRNVSALAMLGSGKICAVLNPADLLRTCRLRNESNAEFGMRIAEFIPQSAILLVEDSALIRAMEKRILEDGGYEVVATVDGVDALNALGSRSFAAVVSDIMMPNMDGLALTARIRAEPRYKELPVILVTSLASDEDKRRGLDAGANAYIPKPSFDQRVLLDTLKRLI</sequence>
<dbReference type="Pfam" id="PF01584">
    <property type="entry name" value="CheW"/>
    <property type="match status" value="1"/>
</dbReference>
<keyword evidence="5" id="KW-0808">Transferase</keyword>
<dbReference type="SMART" id="SM01231">
    <property type="entry name" value="H-kinase_dim"/>
    <property type="match status" value="1"/>
</dbReference>
<dbReference type="InterPro" id="IPR036641">
    <property type="entry name" value="HPT_dom_sf"/>
</dbReference>
<feature type="domain" description="Histidine kinase" evidence="11">
    <location>
        <begin position="263"/>
        <end position="466"/>
    </location>
</feature>
<dbReference type="InterPro" id="IPR036061">
    <property type="entry name" value="CheW-like_dom_sf"/>
</dbReference>
<dbReference type="Gene3D" id="3.30.565.10">
    <property type="entry name" value="Histidine kinase-like ATPase, C-terminal domain"/>
    <property type="match status" value="1"/>
</dbReference>
<dbReference type="Gene3D" id="2.30.30.40">
    <property type="entry name" value="SH3 Domains"/>
    <property type="match status" value="1"/>
</dbReference>
<feature type="domain" description="HPt" evidence="14">
    <location>
        <begin position="1"/>
        <end position="104"/>
    </location>
</feature>
<dbReference type="SMART" id="SM00073">
    <property type="entry name" value="HPT"/>
    <property type="match status" value="1"/>
</dbReference>
<dbReference type="SUPFAM" id="SSF55874">
    <property type="entry name" value="ATPase domain of HSP90 chaperone/DNA topoisomerase II/histidine kinase"/>
    <property type="match status" value="1"/>
</dbReference>
<feature type="domain" description="CheW-like" evidence="13">
    <location>
        <begin position="468"/>
        <end position="604"/>
    </location>
</feature>
<comment type="catalytic activity">
    <reaction evidence="1">
        <text>ATP + protein L-histidine = ADP + protein N-phospho-L-histidine.</text>
        <dbReference type="EC" id="2.7.13.3"/>
    </reaction>
</comment>
<dbReference type="Pfam" id="PF00072">
    <property type="entry name" value="Response_reg"/>
    <property type="match status" value="1"/>
</dbReference>
<dbReference type="PANTHER" id="PTHR43395">
    <property type="entry name" value="SENSOR HISTIDINE KINASE CHEA"/>
    <property type="match status" value="1"/>
</dbReference>
<comment type="caution">
    <text evidence="15">The sequence shown here is derived from an EMBL/GenBank/DDBJ whole genome shotgun (WGS) entry which is preliminary data.</text>
</comment>
<dbReference type="GO" id="GO:0000155">
    <property type="term" value="F:phosphorelay sensor kinase activity"/>
    <property type="evidence" value="ECO:0007669"/>
    <property type="project" value="InterPro"/>
</dbReference>
<evidence type="ECO:0000256" key="2">
    <source>
        <dbReference type="ARBA" id="ARBA00012438"/>
    </source>
</evidence>